<dbReference type="AlphaFoldDB" id="A0A2W2AE54"/>
<comment type="caution">
    <text evidence="2">The sequence shown here is derived from an EMBL/GenBank/DDBJ whole genome shotgun (WGS) entry which is preliminary data.</text>
</comment>
<evidence type="ECO:0000313" key="2">
    <source>
        <dbReference type="EMBL" id="PZF73745.1"/>
    </source>
</evidence>
<dbReference type="OrthoDB" id="1523667at2"/>
<gene>
    <name evidence="2" type="ORF">DN068_07040</name>
</gene>
<evidence type="ECO:0008006" key="4">
    <source>
        <dbReference type="Google" id="ProtNLM"/>
    </source>
</evidence>
<name>A0A2W2AE54_9BACT</name>
<proteinExistence type="predicted"/>
<organism evidence="2 3">
    <name type="scientific">Taibaiella soli</name>
    <dbReference type="NCBI Taxonomy" id="1649169"/>
    <lineage>
        <taxon>Bacteria</taxon>
        <taxon>Pseudomonadati</taxon>
        <taxon>Bacteroidota</taxon>
        <taxon>Chitinophagia</taxon>
        <taxon>Chitinophagales</taxon>
        <taxon>Chitinophagaceae</taxon>
        <taxon>Taibaiella</taxon>
    </lineage>
</organism>
<keyword evidence="3" id="KW-1185">Reference proteome</keyword>
<dbReference type="RefSeq" id="WP_110998195.1">
    <property type="nucleotide sequence ID" value="NZ_QKTW01000010.1"/>
</dbReference>
<protein>
    <recommendedName>
        <fullName evidence="4">Transporter</fullName>
    </recommendedName>
</protein>
<feature type="signal peptide" evidence="1">
    <location>
        <begin position="1"/>
        <end position="27"/>
    </location>
</feature>
<accession>A0A2W2AE54</accession>
<evidence type="ECO:0000313" key="3">
    <source>
        <dbReference type="Proteomes" id="UP000248745"/>
    </source>
</evidence>
<dbReference type="EMBL" id="QKTW01000010">
    <property type="protein sequence ID" value="PZF73745.1"/>
    <property type="molecule type" value="Genomic_DNA"/>
</dbReference>
<sequence length="294" mass="33012">MSFKTSNVLKVYAIAVITTAIAFTSHAQTWESTSTAKQKAAKQISQKQSAIKSWRDHLQKWGLDSNYNHALAVGGKLNTDGWSGFAYYQKRDNNTSCHFFQLSFSEIKHEKQVKQQKGNTAFPELGAASPYVFGKINNLYTLQLGYGKEYLLLPGLLEGNMSVSLRVQAGASMAMLKPYYLKLIYVNYDSAGQHATMQEEKYSEQNKEKFLNTSFILGASNWTKSLSEITYVPGAFADLGIAIEPLKNKNFIKTITIGGNFAFYSKELAIMAENKAYPWQANFYVGLSMGKRWK</sequence>
<dbReference type="Proteomes" id="UP000248745">
    <property type="component" value="Unassembled WGS sequence"/>
</dbReference>
<keyword evidence="1" id="KW-0732">Signal</keyword>
<feature type="chain" id="PRO_5015978618" description="Transporter" evidence="1">
    <location>
        <begin position="28"/>
        <end position="294"/>
    </location>
</feature>
<evidence type="ECO:0000256" key="1">
    <source>
        <dbReference type="SAM" id="SignalP"/>
    </source>
</evidence>
<reference evidence="2 3" key="1">
    <citation type="submission" date="2018-06" db="EMBL/GenBank/DDBJ databases">
        <title>Mucibacter soli gen. nov., sp. nov., a new member of the family Chitinophagaceae producing mucin.</title>
        <authorList>
            <person name="Kim M.-K."/>
            <person name="Park S."/>
            <person name="Kim T.-S."/>
            <person name="Joung Y."/>
            <person name="Han J.-H."/>
            <person name="Kim S.B."/>
        </authorList>
    </citation>
    <scope>NUCLEOTIDE SEQUENCE [LARGE SCALE GENOMIC DNA]</scope>
    <source>
        <strain evidence="2 3">R1-15</strain>
    </source>
</reference>